<dbReference type="RefSeq" id="WP_143042849.1">
    <property type="nucleotide sequence ID" value="NZ_FNXG01000006.1"/>
</dbReference>
<name>A0A1H6NGA2_9RHOB</name>
<dbReference type="AlphaFoldDB" id="A0A1H6NGA2"/>
<evidence type="ECO:0000313" key="1">
    <source>
        <dbReference type="EMBL" id="SEI09991.1"/>
    </source>
</evidence>
<evidence type="ECO:0000313" key="2">
    <source>
        <dbReference type="Proteomes" id="UP000199125"/>
    </source>
</evidence>
<dbReference type="STRING" id="65735.SAMN04488075_2856"/>
<dbReference type="OrthoDB" id="7828060at2"/>
<accession>A0A1H6NGA2</accession>
<sequence>MTALHKFEVVGSSELIDYPIPSAVRLDSHFFMMFNYRRWMNSDFRNLADREVRAVAIDLFCAAQEQSPVGTIPTDERLLASVVDVSLEVWRQLAAREVSPLHNWHRCVCDDGQVRLYHPVVLEVAQAALGLRGDHEEKLAADRERKRLGKLPDQIIRAGGSRGMSEDDIYVARLDQYLLDHFGTRQRRPDVVRQAMEQMDMEGAALSG</sequence>
<organism evidence="1 2">
    <name type="scientific">Paracoccus alkenifer</name>
    <dbReference type="NCBI Taxonomy" id="65735"/>
    <lineage>
        <taxon>Bacteria</taxon>
        <taxon>Pseudomonadati</taxon>
        <taxon>Pseudomonadota</taxon>
        <taxon>Alphaproteobacteria</taxon>
        <taxon>Rhodobacterales</taxon>
        <taxon>Paracoccaceae</taxon>
        <taxon>Paracoccus</taxon>
    </lineage>
</organism>
<keyword evidence="2" id="KW-1185">Reference proteome</keyword>
<gene>
    <name evidence="1" type="ORF">SAMN04488075_2856</name>
</gene>
<reference evidence="2" key="1">
    <citation type="submission" date="2016-10" db="EMBL/GenBank/DDBJ databases">
        <authorList>
            <person name="Varghese N."/>
            <person name="Submissions S."/>
        </authorList>
    </citation>
    <scope>NUCLEOTIDE SEQUENCE [LARGE SCALE GENOMIC DNA]</scope>
    <source>
        <strain evidence="2">DSM 11593</strain>
    </source>
</reference>
<protein>
    <recommendedName>
        <fullName evidence="3">DUF1376 domain-containing protein</fullName>
    </recommendedName>
</protein>
<evidence type="ECO:0008006" key="3">
    <source>
        <dbReference type="Google" id="ProtNLM"/>
    </source>
</evidence>
<proteinExistence type="predicted"/>
<dbReference type="EMBL" id="FNXG01000006">
    <property type="protein sequence ID" value="SEI09991.1"/>
    <property type="molecule type" value="Genomic_DNA"/>
</dbReference>
<dbReference type="Proteomes" id="UP000199125">
    <property type="component" value="Unassembled WGS sequence"/>
</dbReference>